<proteinExistence type="inferred from homology"/>
<dbReference type="GO" id="GO:0007165">
    <property type="term" value="P:signal transduction"/>
    <property type="evidence" value="ECO:0007669"/>
    <property type="project" value="UniProtKB-KW"/>
</dbReference>
<evidence type="ECO:0000259" key="4">
    <source>
        <dbReference type="PROSITE" id="PS50111"/>
    </source>
</evidence>
<dbReference type="GO" id="GO:0019825">
    <property type="term" value="F:oxygen binding"/>
    <property type="evidence" value="ECO:0007669"/>
    <property type="project" value="InterPro"/>
</dbReference>
<dbReference type="PANTHER" id="PTHR32089:SF112">
    <property type="entry name" value="LYSOZYME-LIKE PROTEIN-RELATED"/>
    <property type="match status" value="1"/>
</dbReference>
<gene>
    <name evidence="5" type="ORF">A8950_3035</name>
</gene>
<dbReference type="Gene3D" id="1.10.287.950">
    <property type="entry name" value="Methyl-accepting chemotaxis protein"/>
    <property type="match status" value="1"/>
</dbReference>
<keyword evidence="6" id="KW-1185">Reference proteome</keyword>
<name>A0A4R6WNN3_9PROT</name>
<evidence type="ECO:0000313" key="5">
    <source>
        <dbReference type="EMBL" id="TDQ80504.1"/>
    </source>
</evidence>
<dbReference type="Proteomes" id="UP000295783">
    <property type="component" value="Unassembled WGS sequence"/>
</dbReference>
<dbReference type="InterPro" id="IPR004089">
    <property type="entry name" value="MCPsignal_dom"/>
</dbReference>
<dbReference type="Pfam" id="PF11563">
    <property type="entry name" value="Protoglobin"/>
    <property type="match status" value="1"/>
</dbReference>
<dbReference type="CDD" id="cd01068">
    <property type="entry name" value="globin_sensor"/>
    <property type="match status" value="1"/>
</dbReference>
<dbReference type="InterPro" id="IPR012292">
    <property type="entry name" value="Globin/Proto"/>
</dbReference>
<dbReference type="RefSeq" id="WP_166645202.1">
    <property type="nucleotide sequence ID" value="NZ_SNYW01000011.1"/>
</dbReference>
<evidence type="ECO:0000256" key="1">
    <source>
        <dbReference type="ARBA" id="ARBA00023224"/>
    </source>
</evidence>
<dbReference type="AlphaFoldDB" id="A0A4R6WNN3"/>
<dbReference type="InterPro" id="IPR009050">
    <property type="entry name" value="Globin-like_sf"/>
</dbReference>
<protein>
    <submittedName>
        <fullName evidence="5">Methyl-accepting chemotaxis protein</fullName>
    </submittedName>
</protein>
<comment type="caution">
    <text evidence="5">The sequence shown here is derived from an EMBL/GenBank/DDBJ whole genome shotgun (WGS) entry which is preliminary data.</text>
</comment>
<comment type="similarity">
    <text evidence="2">Belongs to the methyl-accepting chemotaxis (MCP) protein family.</text>
</comment>
<dbReference type="SUPFAM" id="SSF46458">
    <property type="entry name" value="Globin-like"/>
    <property type="match status" value="1"/>
</dbReference>
<dbReference type="GO" id="GO:0020037">
    <property type="term" value="F:heme binding"/>
    <property type="evidence" value="ECO:0007669"/>
    <property type="project" value="InterPro"/>
</dbReference>
<accession>A0A4R6WNN3</accession>
<keyword evidence="1 3" id="KW-0807">Transducer</keyword>
<dbReference type="PRINTS" id="PR00260">
    <property type="entry name" value="CHEMTRNSDUCR"/>
</dbReference>
<dbReference type="GO" id="GO:0006935">
    <property type="term" value="P:chemotaxis"/>
    <property type="evidence" value="ECO:0007669"/>
    <property type="project" value="InterPro"/>
</dbReference>
<dbReference type="EMBL" id="SNYW01000011">
    <property type="protein sequence ID" value="TDQ80504.1"/>
    <property type="molecule type" value="Genomic_DNA"/>
</dbReference>
<dbReference type="InterPro" id="IPR039379">
    <property type="entry name" value="Protoglobin_sensor_dom"/>
</dbReference>
<dbReference type="Gene3D" id="1.10.490.10">
    <property type="entry name" value="Globins"/>
    <property type="match status" value="1"/>
</dbReference>
<reference evidence="5 6" key="1">
    <citation type="submission" date="2019-03" db="EMBL/GenBank/DDBJ databases">
        <title>Genomic Encyclopedia of Type Strains, Phase III (KMG-III): the genomes of soil and plant-associated and newly described type strains.</title>
        <authorList>
            <person name="Whitman W."/>
        </authorList>
    </citation>
    <scope>NUCLEOTIDE SEQUENCE [LARGE SCALE GENOMIC DNA]</scope>
    <source>
        <strain evidence="5 6">CGMCC 1.7660</strain>
    </source>
</reference>
<dbReference type="PANTHER" id="PTHR32089">
    <property type="entry name" value="METHYL-ACCEPTING CHEMOTAXIS PROTEIN MCPB"/>
    <property type="match status" value="1"/>
</dbReference>
<dbReference type="SMART" id="SM00283">
    <property type="entry name" value="MA"/>
    <property type="match status" value="1"/>
</dbReference>
<organism evidence="5 6">
    <name type="scientific">Dongia mobilis</name>
    <dbReference type="NCBI Taxonomy" id="578943"/>
    <lineage>
        <taxon>Bacteria</taxon>
        <taxon>Pseudomonadati</taxon>
        <taxon>Pseudomonadota</taxon>
        <taxon>Alphaproteobacteria</taxon>
        <taxon>Rhodospirillales</taxon>
        <taxon>Dongiaceae</taxon>
        <taxon>Dongia</taxon>
    </lineage>
</organism>
<evidence type="ECO:0000256" key="2">
    <source>
        <dbReference type="ARBA" id="ARBA00029447"/>
    </source>
</evidence>
<dbReference type="GO" id="GO:0004888">
    <property type="term" value="F:transmembrane signaling receptor activity"/>
    <property type="evidence" value="ECO:0007669"/>
    <property type="project" value="InterPro"/>
</dbReference>
<dbReference type="InterPro" id="IPR004090">
    <property type="entry name" value="Chemotax_Me-accpt_rcpt"/>
</dbReference>
<sequence>MDAVAKLDSMGGELQAQRLRFVEFTDQSGERLRQFWPVAARTLPALLDEFYDHLAGFPELAQRIGPHRDRLKKAQTAHWAQLFAARFDAGYVASVEAIGHAHNRVGLAPRWYIGGYSFVLQRLLRLAARQKRWSAGDCGELAAAISSAVLLDIDFAISTYQTEMLRERQRRQEKITAAIAGFENIALAALDSVESAAVELQRTATLLEGNTQEAMAQSGSVRESAQLATSNVNAVASAAEQLSASIAEISKQLNQSKDISHNAAAEAANAEVTMQGLSEVAGRIGNVVKLISDIASQTNLLALNATIEAARAGDAGKGFAVVASEVKNLAGQTGRATEEIESQVTAIQAETRKSVSLIGNITHVITQVSNVSGAIAGAVDEQNVATREIARNVQEAADRTGSVSTLVRGMAAGSASTQEAAEQVLRASDDLGQQARTLRAEVEQFLKRVTEA</sequence>
<feature type="domain" description="Methyl-accepting transducer" evidence="4">
    <location>
        <begin position="189"/>
        <end position="425"/>
    </location>
</feature>
<dbReference type="InterPro" id="IPR044398">
    <property type="entry name" value="Globin-sensor_dom"/>
</dbReference>
<dbReference type="SUPFAM" id="SSF58104">
    <property type="entry name" value="Methyl-accepting chemotaxis protein (MCP) signaling domain"/>
    <property type="match status" value="1"/>
</dbReference>
<dbReference type="Pfam" id="PF00015">
    <property type="entry name" value="MCPsignal"/>
    <property type="match status" value="1"/>
</dbReference>
<dbReference type="GO" id="GO:0016020">
    <property type="term" value="C:membrane"/>
    <property type="evidence" value="ECO:0007669"/>
    <property type="project" value="InterPro"/>
</dbReference>
<evidence type="ECO:0000313" key="6">
    <source>
        <dbReference type="Proteomes" id="UP000295783"/>
    </source>
</evidence>
<evidence type="ECO:0000256" key="3">
    <source>
        <dbReference type="PROSITE-ProRule" id="PRU00284"/>
    </source>
</evidence>
<dbReference type="PROSITE" id="PS50111">
    <property type="entry name" value="CHEMOTAXIS_TRANSDUC_2"/>
    <property type="match status" value="1"/>
</dbReference>